<name>A0A1Z4MXT6_9CYAN</name>
<reference evidence="1 2" key="1">
    <citation type="submission" date="2017-06" db="EMBL/GenBank/DDBJ databases">
        <title>Genome sequencing of cyanobaciteial culture collection at National Institute for Environmental Studies (NIES).</title>
        <authorList>
            <person name="Hirose Y."/>
            <person name="Shimura Y."/>
            <person name="Fujisawa T."/>
            <person name="Nakamura Y."/>
            <person name="Kawachi M."/>
        </authorList>
    </citation>
    <scope>NUCLEOTIDE SEQUENCE [LARGE SCALE GENOMIC DNA]</scope>
    <source>
        <strain evidence="1 2">NIES-37</strain>
    </source>
</reference>
<dbReference type="Proteomes" id="UP000218785">
    <property type="component" value="Chromosome"/>
</dbReference>
<dbReference type="RefSeq" id="WP_096575640.1">
    <property type="nucleotide sequence ID" value="NZ_CAWNJS010000001.1"/>
</dbReference>
<proteinExistence type="predicted"/>
<sequence>MPHLESDAVEAGRLYRTTGAIASHKLRSPVYRAWERSHLQGANPLALQAEQLSSRDTEHLLQQNNYLIDVVRPYFRMLSQAAGQEHHAIMLGDRQAILLDVIGDEQTVNGPEPFPQAGSLLSEAVAGANGIGTTLAEENYIEIISAEHFIEGFQPFTCQGIPLRNDKQDIVGVLSISLRRADARKRLKEILRCASHAIEAEFAIANLETDVHRVLTSQPDEYEPLEELRQDLIQVHQAARLKLEVISRMVAVNRWEYAAQLLKQAEQSIEIFRRRSEIWRNLASLETGSVQSLPLIQSINDVIEILSTEVAIRKVEVVTNWQEEITVLADPQTLLRNILRCFLQAFELAGQNGTIEVSINKVQNAQFAQVNFMASSAVNIDHSELTPYSLCLSIAKTKL</sequence>
<dbReference type="KEGG" id="ttq:NIES37_22660"/>
<dbReference type="Gene3D" id="3.30.450.40">
    <property type="match status" value="1"/>
</dbReference>
<evidence type="ECO:0000313" key="1">
    <source>
        <dbReference type="EMBL" id="BAY98316.1"/>
    </source>
</evidence>
<evidence type="ECO:0000313" key="2">
    <source>
        <dbReference type="Proteomes" id="UP000218785"/>
    </source>
</evidence>
<dbReference type="AlphaFoldDB" id="A0A1Z4MXT6"/>
<accession>A0A1Z4MXT6</accession>
<dbReference type="InterPro" id="IPR029016">
    <property type="entry name" value="GAF-like_dom_sf"/>
</dbReference>
<gene>
    <name evidence="1" type="ORF">NIES37_22660</name>
</gene>
<organism evidence="1 2">
    <name type="scientific">Tolypothrix tenuis PCC 7101</name>
    <dbReference type="NCBI Taxonomy" id="231146"/>
    <lineage>
        <taxon>Bacteria</taxon>
        <taxon>Bacillati</taxon>
        <taxon>Cyanobacteriota</taxon>
        <taxon>Cyanophyceae</taxon>
        <taxon>Nostocales</taxon>
        <taxon>Tolypothrichaceae</taxon>
        <taxon>Tolypothrix</taxon>
    </lineage>
</organism>
<keyword evidence="2" id="KW-1185">Reference proteome</keyword>
<dbReference type="EMBL" id="AP018248">
    <property type="protein sequence ID" value="BAY98316.1"/>
    <property type="molecule type" value="Genomic_DNA"/>
</dbReference>
<protein>
    <submittedName>
        <fullName evidence="1">GAF domain-containing protein</fullName>
    </submittedName>
</protein>